<dbReference type="PROSITE" id="PS51257">
    <property type="entry name" value="PROKAR_LIPOPROTEIN"/>
    <property type="match status" value="1"/>
</dbReference>
<feature type="chain" id="PRO_5043480035" evidence="4">
    <location>
        <begin position="27"/>
        <end position="312"/>
    </location>
</feature>
<sequence length="312" mass="31273">MATNSPRRNALLACAALAVGALTLTACGGNATTDGSSSQSKTQLSLAADSSTTKTAQGGTASTKAAGLDYVALGSSFAAGPSIPPLQSSSGAAACSRSSNNYASIVARDTGANLTDVTCSGATTANILTTNQGSQPPQINAVNSGTDLVTITIGGNDVNYLGSTVTYSCQNSGGTNCGTVSQAAINTALGTVGQKIENVVNAVKARAPQARILLVSYSTLLPDTGGCTGVPLTADQRTFERTVASRLAQAYIDTANRTGATLVRFATASHGHDACAATPWVEKYKPASGRTTYHPNEAGMRAAASLVKSALG</sequence>
<evidence type="ECO:0000259" key="5">
    <source>
        <dbReference type="Pfam" id="PF13472"/>
    </source>
</evidence>
<feature type="disulfide bond" evidence="2">
    <location>
        <begin position="169"/>
        <end position="177"/>
    </location>
</feature>
<evidence type="ECO:0000256" key="1">
    <source>
        <dbReference type="PIRSR" id="PIRSR637460-1"/>
    </source>
</evidence>
<feature type="region of interest" description="Disordered" evidence="3">
    <location>
        <begin position="32"/>
        <end position="59"/>
    </location>
</feature>
<accession>A0AAU2A1B1</accession>
<dbReference type="GO" id="GO:0019433">
    <property type="term" value="P:triglyceride catabolic process"/>
    <property type="evidence" value="ECO:0007669"/>
    <property type="project" value="TreeGrafter"/>
</dbReference>
<gene>
    <name evidence="6" type="ORF">OHA22_21990</name>
</gene>
<name>A0AAU2A1B1_9ACTN</name>
<dbReference type="PANTHER" id="PTHR37981">
    <property type="entry name" value="LIPASE 2"/>
    <property type="match status" value="1"/>
</dbReference>
<dbReference type="EMBL" id="CP108222">
    <property type="protein sequence ID" value="WTT18022.1"/>
    <property type="molecule type" value="Genomic_DNA"/>
</dbReference>
<organism evidence="6">
    <name type="scientific">Streptomyces sp. NBC_00093</name>
    <dbReference type="NCBI Taxonomy" id="2975649"/>
    <lineage>
        <taxon>Bacteria</taxon>
        <taxon>Bacillati</taxon>
        <taxon>Actinomycetota</taxon>
        <taxon>Actinomycetes</taxon>
        <taxon>Kitasatosporales</taxon>
        <taxon>Streptomycetaceae</taxon>
        <taxon>Streptomyces</taxon>
    </lineage>
</organism>
<dbReference type="SUPFAM" id="SSF52266">
    <property type="entry name" value="SGNH hydrolase"/>
    <property type="match status" value="1"/>
</dbReference>
<feature type="disulfide bond" evidence="2">
    <location>
        <begin position="227"/>
        <end position="275"/>
    </location>
</feature>
<dbReference type="PANTHER" id="PTHR37981:SF1">
    <property type="entry name" value="SGNH HYDROLASE-TYPE ESTERASE DOMAIN-CONTAINING PROTEIN"/>
    <property type="match status" value="1"/>
</dbReference>
<dbReference type="InterPro" id="IPR013830">
    <property type="entry name" value="SGNH_hydro"/>
</dbReference>
<evidence type="ECO:0000256" key="2">
    <source>
        <dbReference type="PIRSR" id="PIRSR637460-2"/>
    </source>
</evidence>
<dbReference type="AlphaFoldDB" id="A0AAU2A1B1"/>
<feature type="domain" description="SGNH hydrolase-type esterase" evidence="5">
    <location>
        <begin position="72"/>
        <end position="302"/>
    </location>
</feature>
<dbReference type="GO" id="GO:0004806">
    <property type="term" value="F:triacylglycerol lipase activity"/>
    <property type="evidence" value="ECO:0007669"/>
    <property type="project" value="TreeGrafter"/>
</dbReference>
<feature type="signal peptide" evidence="4">
    <location>
        <begin position="1"/>
        <end position="26"/>
    </location>
</feature>
<dbReference type="InterPro" id="IPR037460">
    <property type="entry name" value="SEST-like"/>
</dbReference>
<evidence type="ECO:0000256" key="4">
    <source>
        <dbReference type="SAM" id="SignalP"/>
    </source>
</evidence>
<feature type="active site" description="Nucleophile" evidence="1">
    <location>
        <position position="76"/>
    </location>
</feature>
<keyword evidence="2" id="KW-1015">Disulfide bond</keyword>
<evidence type="ECO:0000313" key="6">
    <source>
        <dbReference type="EMBL" id="WTT18022.1"/>
    </source>
</evidence>
<evidence type="ECO:0000256" key="3">
    <source>
        <dbReference type="SAM" id="MobiDB-lite"/>
    </source>
</evidence>
<reference evidence="6" key="1">
    <citation type="submission" date="2022-10" db="EMBL/GenBank/DDBJ databases">
        <title>The complete genomes of actinobacterial strains from the NBC collection.</title>
        <authorList>
            <person name="Joergensen T.S."/>
            <person name="Alvarez Arevalo M."/>
            <person name="Sterndorff E.B."/>
            <person name="Faurdal D."/>
            <person name="Vuksanovic O."/>
            <person name="Mourched A.-S."/>
            <person name="Charusanti P."/>
            <person name="Shaw S."/>
            <person name="Blin K."/>
            <person name="Weber T."/>
        </authorList>
    </citation>
    <scope>NUCLEOTIDE SEQUENCE</scope>
    <source>
        <strain evidence="6">NBC_00093</strain>
    </source>
</reference>
<dbReference type="Gene3D" id="3.40.50.1110">
    <property type="entry name" value="SGNH hydrolase"/>
    <property type="match status" value="1"/>
</dbReference>
<keyword evidence="6" id="KW-0378">Hydrolase</keyword>
<dbReference type="Pfam" id="PF13472">
    <property type="entry name" value="Lipase_GDSL_2"/>
    <property type="match status" value="1"/>
</dbReference>
<feature type="active site" evidence="1">
    <location>
        <position position="294"/>
    </location>
</feature>
<protein>
    <submittedName>
        <fullName evidence="6">SGNH/GDSL hydrolase family protein</fullName>
    </submittedName>
</protein>
<proteinExistence type="predicted"/>
<dbReference type="CDD" id="cd01823">
    <property type="entry name" value="SEST_like"/>
    <property type="match status" value="1"/>
</dbReference>
<keyword evidence="4" id="KW-0732">Signal</keyword>
<dbReference type="InterPro" id="IPR036514">
    <property type="entry name" value="SGNH_hydro_sf"/>
</dbReference>
<feature type="disulfide bond" evidence="2">
    <location>
        <begin position="95"/>
        <end position="119"/>
    </location>
</feature>